<sequence>MKIAHTLLAMPLMGACAVAILLWESLPFEVPIGLALAAVLHLGPFGFAFHMTMQGAQHGRLVRLMVGVCFAVLLGYLPLTLLINRVDGEGLQYLLALYPVYSWSVVAIMTLIGIGAEAIVNRMSRSTSSISLNTDTQDQNAASRQFPRSGQL</sequence>
<protein>
    <submittedName>
        <fullName evidence="3">Uncharacterized protein</fullName>
    </submittedName>
</protein>
<keyword evidence="2" id="KW-1133">Transmembrane helix</keyword>
<evidence type="ECO:0000256" key="2">
    <source>
        <dbReference type="SAM" id="Phobius"/>
    </source>
</evidence>
<comment type="caution">
    <text evidence="3">The sequence shown here is derived from an EMBL/GenBank/DDBJ whole genome shotgun (WGS) entry which is preliminary data.</text>
</comment>
<dbReference type="PROSITE" id="PS51257">
    <property type="entry name" value="PROKAR_LIPOPROTEIN"/>
    <property type="match status" value="1"/>
</dbReference>
<evidence type="ECO:0000313" key="3">
    <source>
        <dbReference type="EMBL" id="MDR7306156.1"/>
    </source>
</evidence>
<keyword evidence="2" id="KW-0812">Transmembrane</keyword>
<name>A0ABU1ZKS8_9BURK</name>
<feature type="transmembrane region" description="Helical" evidence="2">
    <location>
        <begin position="101"/>
        <end position="120"/>
    </location>
</feature>
<keyword evidence="4" id="KW-1185">Reference proteome</keyword>
<evidence type="ECO:0000313" key="4">
    <source>
        <dbReference type="Proteomes" id="UP001268089"/>
    </source>
</evidence>
<accession>A0ABU1ZKS8</accession>
<proteinExistence type="predicted"/>
<feature type="transmembrane region" description="Helical" evidence="2">
    <location>
        <begin position="61"/>
        <end position="81"/>
    </location>
</feature>
<dbReference type="EMBL" id="JAVDXO010000002">
    <property type="protein sequence ID" value="MDR7306156.1"/>
    <property type="molecule type" value="Genomic_DNA"/>
</dbReference>
<feature type="transmembrane region" description="Helical" evidence="2">
    <location>
        <begin position="32"/>
        <end position="49"/>
    </location>
</feature>
<feature type="transmembrane region" description="Helical" evidence="2">
    <location>
        <begin position="7"/>
        <end position="26"/>
    </location>
</feature>
<evidence type="ECO:0000256" key="1">
    <source>
        <dbReference type="SAM" id="MobiDB-lite"/>
    </source>
</evidence>
<gene>
    <name evidence="3" type="ORF">J2X15_001434</name>
</gene>
<dbReference type="RefSeq" id="WP_310340842.1">
    <property type="nucleotide sequence ID" value="NZ_JAVDXO010000002.1"/>
</dbReference>
<feature type="region of interest" description="Disordered" evidence="1">
    <location>
        <begin position="130"/>
        <end position="152"/>
    </location>
</feature>
<organism evidence="3 4">
    <name type="scientific">Rhodoferax saidenbachensis</name>
    <dbReference type="NCBI Taxonomy" id="1484693"/>
    <lineage>
        <taxon>Bacteria</taxon>
        <taxon>Pseudomonadati</taxon>
        <taxon>Pseudomonadota</taxon>
        <taxon>Betaproteobacteria</taxon>
        <taxon>Burkholderiales</taxon>
        <taxon>Comamonadaceae</taxon>
        <taxon>Rhodoferax</taxon>
    </lineage>
</organism>
<dbReference type="Proteomes" id="UP001268089">
    <property type="component" value="Unassembled WGS sequence"/>
</dbReference>
<reference evidence="3 4" key="1">
    <citation type="submission" date="2023-07" db="EMBL/GenBank/DDBJ databases">
        <title>Sorghum-associated microbial communities from plants grown in Nebraska, USA.</title>
        <authorList>
            <person name="Schachtman D."/>
        </authorList>
    </citation>
    <scope>NUCLEOTIDE SEQUENCE [LARGE SCALE GENOMIC DNA]</scope>
    <source>
        <strain evidence="3 4">BE308</strain>
    </source>
</reference>
<keyword evidence="2" id="KW-0472">Membrane</keyword>